<keyword evidence="1" id="KW-0678">Repressor</keyword>
<dbReference type="SUPFAM" id="SSF46955">
    <property type="entry name" value="Putative DNA-binding domain"/>
    <property type="match status" value="1"/>
</dbReference>
<organism evidence="6 7">
    <name type="scientific">Sinanaerobacter chloroacetimidivorans</name>
    <dbReference type="NCBI Taxonomy" id="2818044"/>
    <lineage>
        <taxon>Bacteria</taxon>
        <taxon>Bacillati</taxon>
        <taxon>Bacillota</taxon>
        <taxon>Clostridia</taxon>
        <taxon>Peptostreptococcales</taxon>
        <taxon>Anaerovoracaceae</taxon>
        <taxon>Sinanaerobacter</taxon>
    </lineage>
</organism>
<comment type="caution">
    <text evidence="6">The sequence shown here is derived from an EMBL/GenBank/DDBJ whole genome shotgun (WGS) entry which is preliminary data.</text>
</comment>
<dbReference type="InterPro" id="IPR010499">
    <property type="entry name" value="AraC_E-bd"/>
</dbReference>
<dbReference type="SMART" id="SM00871">
    <property type="entry name" value="AraC_E_bind"/>
    <property type="match status" value="1"/>
</dbReference>
<evidence type="ECO:0000256" key="1">
    <source>
        <dbReference type="ARBA" id="ARBA00022491"/>
    </source>
</evidence>
<dbReference type="InterPro" id="IPR000551">
    <property type="entry name" value="MerR-type_HTH_dom"/>
</dbReference>
<dbReference type="InterPro" id="IPR029442">
    <property type="entry name" value="GyrI-like"/>
</dbReference>
<dbReference type="Pfam" id="PF13411">
    <property type="entry name" value="MerR_1"/>
    <property type="match status" value="1"/>
</dbReference>
<evidence type="ECO:0000256" key="4">
    <source>
        <dbReference type="ARBA" id="ARBA00023163"/>
    </source>
</evidence>
<dbReference type="EMBL" id="JAGSND010000010">
    <property type="protein sequence ID" value="MBR0599104.1"/>
    <property type="molecule type" value="Genomic_DNA"/>
</dbReference>
<keyword evidence="7" id="KW-1185">Reference proteome</keyword>
<evidence type="ECO:0000313" key="6">
    <source>
        <dbReference type="EMBL" id="MBR0599104.1"/>
    </source>
</evidence>
<gene>
    <name evidence="6" type="ORF">KCX82_14535</name>
</gene>
<keyword evidence="3" id="KW-0238">DNA-binding</keyword>
<protein>
    <submittedName>
        <fullName evidence="6">MerR family transcriptional regulator</fullName>
    </submittedName>
</protein>
<reference evidence="6" key="2">
    <citation type="submission" date="2021-04" db="EMBL/GenBank/DDBJ databases">
        <authorList>
            <person name="Liu J."/>
        </authorList>
    </citation>
    <scope>NUCLEOTIDE SEQUENCE</scope>
    <source>
        <strain evidence="6">BAD-6</strain>
    </source>
</reference>
<dbReference type="InterPro" id="IPR009061">
    <property type="entry name" value="DNA-bd_dom_put_sf"/>
</dbReference>
<dbReference type="Gene3D" id="3.20.80.10">
    <property type="entry name" value="Regulatory factor, effector binding domain"/>
    <property type="match status" value="1"/>
</dbReference>
<dbReference type="GO" id="GO:0003700">
    <property type="term" value="F:DNA-binding transcription factor activity"/>
    <property type="evidence" value="ECO:0007669"/>
    <property type="project" value="InterPro"/>
</dbReference>
<proteinExistence type="predicted"/>
<accession>A0A8J7W298</accession>
<dbReference type="Gene3D" id="1.10.1660.10">
    <property type="match status" value="1"/>
</dbReference>
<name>A0A8J7W298_9FIRM</name>
<reference evidence="6" key="1">
    <citation type="submission" date="2021-04" db="EMBL/GenBank/DDBJ databases">
        <title>Sinoanaerobacter chloroacetimidivorans sp. nov., an obligate anaerobic bacterium isolated from anaerobic sludge.</title>
        <authorList>
            <person name="Bao Y."/>
        </authorList>
    </citation>
    <scope>NUCLEOTIDE SEQUENCE</scope>
    <source>
        <strain evidence="6">BAD-6</strain>
    </source>
</reference>
<dbReference type="PANTHER" id="PTHR30204:SF69">
    <property type="entry name" value="MERR-FAMILY TRANSCRIPTIONAL REGULATOR"/>
    <property type="match status" value="1"/>
</dbReference>
<dbReference type="PROSITE" id="PS00552">
    <property type="entry name" value="HTH_MERR_1"/>
    <property type="match status" value="1"/>
</dbReference>
<evidence type="ECO:0000256" key="2">
    <source>
        <dbReference type="ARBA" id="ARBA00023015"/>
    </source>
</evidence>
<keyword evidence="2" id="KW-0805">Transcription regulation</keyword>
<dbReference type="RefSeq" id="WP_227019236.1">
    <property type="nucleotide sequence ID" value="NZ_JAGSND010000010.1"/>
</dbReference>
<dbReference type="Pfam" id="PF06445">
    <property type="entry name" value="GyrI-like"/>
    <property type="match status" value="1"/>
</dbReference>
<dbReference type="AlphaFoldDB" id="A0A8J7W298"/>
<feature type="domain" description="HTH merR-type" evidence="5">
    <location>
        <begin position="1"/>
        <end position="71"/>
    </location>
</feature>
<evidence type="ECO:0000256" key="3">
    <source>
        <dbReference type="ARBA" id="ARBA00023125"/>
    </source>
</evidence>
<dbReference type="Proteomes" id="UP000675664">
    <property type="component" value="Unassembled WGS sequence"/>
</dbReference>
<dbReference type="PROSITE" id="PS50937">
    <property type="entry name" value="HTH_MERR_2"/>
    <property type="match status" value="1"/>
</dbReference>
<dbReference type="GO" id="GO:0003677">
    <property type="term" value="F:DNA binding"/>
    <property type="evidence" value="ECO:0007669"/>
    <property type="project" value="UniProtKB-KW"/>
</dbReference>
<dbReference type="InterPro" id="IPR011256">
    <property type="entry name" value="Reg_factor_effector_dom_sf"/>
</dbReference>
<evidence type="ECO:0000259" key="5">
    <source>
        <dbReference type="PROSITE" id="PS50937"/>
    </source>
</evidence>
<keyword evidence="4" id="KW-0804">Transcription</keyword>
<sequence length="266" mass="30772">MYKISDFSKITRLTVKALRYYDEENLLTPSFRDEENGYRYYSDADFQKAQLISLLRSLDFTISEVKDVLSGCEDPSDLSFYLEEKKSRILQNIEREKELMDHIDLYIKPRNREDNSMDYKIEIKTIPPVIVASIRYKGKYGDTGKYIGKIYKAVKNHAAGAPFQCYYDAEYKEEADIELCVPTSKPVEQPGINSRKLPEIKGITTFHKGSYGKINLAYKALLDYAAKSNLRCTTPFREIYHKGPGMIFKGNENNYLTEIILPIEEV</sequence>
<evidence type="ECO:0000313" key="7">
    <source>
        <dbReference type="Proteomes" id="UP000675664"/>
    </source>
</evidence>
<dbReference type="SMART" id="SM00422">
    <property type="entry name" value="HTH_MERR"/>
    <property type="match status" value="1"/>
</dbReference>
<dbReference type="InterPro" id="IPR047057">
    <property type="entry name" value="MerR_fam"/>
</dbReference>
<dbReference type="SUPFAM" id="SSF55136">
    <property type="entry name" value="Probable bacterial effector-binding domain"/>
    <property type="match status" value="1"/>
</dbReference>
<dbReference type="PANTHER" id="PTHR30204">
    <property type="entry name" value="REDOX-CYCLING DRUG-SENSING TRANSCRIPTIONAL ACTIVATOR SOXR"/>
    <property type="match status" value="1"/>
</dbReference>